<dbReference type="AlphaFoldDB" id="Q7URS4"/>
<dbReference type="KEGG" id="rba:RB5477"/>
<feature type="domain" description="Response regulatory" evidence="3">
    <location>
        <begin position="77"/>
        <end position="193"/>
    </location>
</feature>
<evidence type="ECO:0000313" key="4">
    <source>
        <dbReference type="EMBL" id="CAD74264.1"/>
    </source>
</evidence>
<dbReference type="EMBL" id="BX294142">
    <property type="protein sequence ID" value="CAD74264.1"/>
    <property type="molecule type" value="Genomic_DNA"/>
</dbReference>
<dbReference type="Proteomes" id="UP000001025">
    <property type="component" value="Chromosome"/>
</dbReference>
<keyword evidence="1 2" id="KW-0597">Phosphoprotein</keyword>
<evidence type="ECO:0000256" key="1">
    <source>
        <dbReference type="ARBA" id="ARBA00022553"/>
    </source>
</evidence>
<dbReference type="Gene3D" id="3.40.50.2300">
    <property type="match status" value="1"/>
</dbReference>
<dbReference type="PROSITE" id="PS50110">
    <property type="entry name" value="RESPONSE_REGULATORY"/>
    <property type="match status" value="1"/>
</dbReference>
<dbReference type="SUPFAM" id="SSF52172">
    <property type="entry name" value="CheY-like"/>
    <property type="match status" value="1"/>
</dbReference>
<dbReference type="PATRIC" id="fig|243090.15.peg.2633"/>
<evidence type="ECO:0000259" key="3">
    <source>
        <dbReference type="PROSITE" id="PS50110"/>
    </source>
</evidence>
<evidence type="ECO:0000313" key="5">
    <source>
        <dbReference type="Proteomes" id="UP000001025"/>
    </source>
</evidence>
<organism evidence="4 5">
    <name type="scientific">Rhodopirellula baltica (strain DSM 10527 / NCIMB 13988 / SH1)</name>
    <dbReference type="NCBI Taxonomy" id="243090"/>
    <lineage>
        <taxon>Bacteria</taxon>
        <taxon>Pseudomonadati</taxon>
        <taxon>Planctomycetota</taxon>
        <taxon>Planctomycetia</taxon>
        <taxon>Pirellulales</taxon>
        <taxon>Pirellulaceae</taxon>
        <taxon>Rhodopirellula</taxon>
    </lineage>
</organism>
<gene>
    <name evidence="4" type="ordered locus">RB5477</name>
</gene>
<dbReference type="SMART" id="SM00448">
    <property type="entry name" value="REC"/>
    <property type="match status" value="1"/>
</dbReference>
<dbReference type="OrthoDB" id="286140at2"/>
<keyword evidence="5" id="KW-1185">Reference proteome</keyword>
<feature type="modified residue" description="4-aspartylphosphate" evidence="2">
    <location>
        <position position="126"/>
    </location>
</feature>
<dbReference type="InterPro" id="IPR001789">
    <property type="entry name" value="Sig_transdc_resp-reg_receiver"/>
</dbReference>
<proteinExistence type="predicted"/>
<dbReference type="Pfam" id="PF00072">
    <property type="entry name" value="Response_reg"/>
    <property type="match status" value="1"/>
</dbReference>
<reference evidence="4 5" key="1">
    <citation type="journal article" date="2003" name="Proc. Natl. Acad. Sci. U.S.A.">
        <title>Complete genome sequence of the marine planctomycete Pirellula sp. strain 1.</title>
        <authorList>
            <person name="Gloeckner F.O."/>
            <person name="Kube M."/>
            <person name="Bauer M."/>
            <person name="Teeling H."/>
            <person name="Lombardot T."/>
            <person name="Ludwig W."/>
            <person name="Gade D."/>
            <person name="Beck A."/>
            <person name="Borzym K."/>
            <person name="Heitmann K."/>
            <person name="Rabus R."/>
            <person name="Schlesner H."/>
            <person name="Amann R."/>
            <person name="Reinhardt R."/>
        </authorList>
    </citation>
    <scope>NUCLEOTIDE SEQUENCE [LARGE SCALE GENOMIC DNA]</scope>
    <source>
        <strain evidence="5">DSM 10527 / NCIMB 13988 / SH1</strain>
    </source>
</reference>
<dbReference type="GO" id="GO:0000160">
    <property type="term" value="P:phosphorelay signal transduction system"/>
    <property type="evidence" value="ECO:0000318"/>
    <property type="project" value="GO_Central"/>
</dbReference>
<sequence length="209" mass="23562">MRSSLSLHGCKVASQTFEYCDRQRKLLARRDLDESRPNMDIQTKNDARKYLFELAGEQSSSANAGLSYLDVSEREKVILSIDDEQDISHGIRLRLAGHGYDVRTAKHGLDGYRMAFSLHPIAILLDYNIPFVDGEQILLGLRENPLLATIPVILISGKVDDRTESRLLKIGAYAVMRKPIEFERLVLLLDEIGRHHQGCQSAETEAMPV</sequence>
<name>Q7URS4_RHOBA</name>
<dbReference type="STRING" id="243090.RB5477"/>
<dbReference type="InParanoid" id="Q7URS4"/>
<dbReference type="InterPro" id="IPR050595">
    <property type="entry name" value="Bact_response_regulator"/>
</dbReference>
<dbReference type="InterPro" id="IPR011006">
    <property type="entry name" value="CheY-like_superfamily"/>
</dbReference>
<evidence type="ECO:0000256" key="2">
    <source>
        <dbReference type="PROSITE-ProRule" id="PRU00169"/>
    </source>
</evidence>
<dbReference type="PANTHER" id="PTHR44591:SF3">
    <property type="entry name" value="RESPONSE REGULATORY DOMAIN-CONTAINING PROTEIN"/>
    <property type="match status" value="1"/>
</dbReference>
<dbReference type="EnsemblBacteria" id="CAD74264">
    <property type="protein sequence ID" value="CAD74264"/>
    <property type="gene ID" value="RB5477"/>
</dbReference>
<dbReference type="HOGENOM" id="CLU_1314575_0_0_0"/>
<protein>
    <submittedName>
        <fullName evidence="4">Probable two component system response regulator</fullName>
    </submittedName>
</protein>
<accession>Q7URS4</accession>
<dbReference type="GO" id="GO:0000156">
    <property type="term" value="F:phosphorelay response regulator activity"/>
    <property type="evidence" value="ECO:0000318"/>
    <property type="project" value="GO_Central"/>
</dbReference>
<dbReference type="eggNOG" id="COG0745">
    <property type="taxonomic scope" value="Bacteria"/>
</dbReference>
<dbReference type="PANTHER" id="PTHR44591">
    <property type="entry name" value="STRESS RESPONSE REGULATOR PROTEIN 1"/>
    <property type="match status" value="1"/>
</dbReference>